<keyword evidence="4" id="KW-1185">Reference proteome</keyword>
<evidence type="ECO:0000256" key="1">
    <source>
        <dbReference type="SAM" id="MobiDB-lite"/>
    </source>
</evidence>
<dbReference type="RefSeq" id="WP_119952764.1">
    <property type="nucleotide sequence ID" value="NZ_QYUR01000002.1"/>
</dbReference>
<evidence type="ECO:0000313" key="3">
    <source>
        <dbReference type="EMBL" id="RJG12435.1"/>
    </source>
</evidence>
<comment type="caution">
    <text evidence="3">The sequence shown here is derived from an EMBL/GenBank/DDBJ whole genome shotgun (WGS) entry which is preliminary data.</text>
</comment>
<reference evidence="3 4" key="1">
    <citation type="submission" date="2018-09" db="EMBL/GenBank/DDBJ databases">
        <authorList>
            <person name="Zhu H."/>
        </authorList>
    </citation>
    <scope>NUCLEOTIDE SEQUENCE [LARGE SCALE GENOMIC DNA]</scope>
    <source>
        <strain evidence="3 4">K1S02-6</strain>
    </source>
</reference>
<evidence type="ECO:0000256" key="2">
    <source>
        <dbReference type="SAM" id="SignalP"/>
    </source>
</evidence>
<dbReference type="AlphaFoldDB" id="A0A418XJ29"/>
<evidence type="ECO:0000313" key="4">
    <source>
        <dbReference type="Proteomes" id="UP000284021"/>
    </source>
</evidence>
<name>A0A418XJ29_9PSED</name>
<dbReference type="PROSITE" id="PS51257">
    <property type="entry name" value="PROKAR_LIPOPROTEIN"/>
    <property type="match status" value="1"/>
</dbReference>
<gene>
    <name evidence="3" type="ORF">D3879_03855</name>
</gene>
<sequence>MLKPLLILLSAGLAVGCAGAPEGQAEEAGQDQPQARERSCYQAGWWAETAAVIYRRFGEDDMPKPALKEGEPLSAMPSMDECP</sequence>
<evidence type="ECO:0008006" key="5">
    <source>
        <dbReference type="Google" id="ProtNLM"/>
    </source>
</evidence>
<dbReference type="OrthoDB" id="7006320at2"/>
<organism evidence="3 4">
    <name type="scientific">Pseudomonas cavernicola</name>
    <dbReference type="NCBI Taxonomy" id="2320866"/>
    <lineage>
        <taxon>Bacteria</taxon>
        <taxon>Pseudomonadati</taxon>
        <taxon>Pseudomonadota</taxon>
        <taxon>Gammaproteobacteria</taxon>
        <taxon>Pseudomonadales</taxon>
        <taxon>Pseudomonadaceae</taxon>
        <taxon>Pseudomonas</taxon>
    </lineage>
</organism>
<dbReference type="Proteomes" id="UP000284021">
    <property type="component" value="Unassembled WGS sequence"/>
</dbReference>
<accession>A0A418XJ29</accession>
<feature type="signal peptide" evidence="2">
    <location>
        <begin position="1"/>
        <end position="20"/>
    </location>
</feature>
<keyword evidence="2" id="KW-0732">Signal</keyword>
<dbReference type="EMBL" id="QYUR01000002">
    <property type="protein sequence ID" value="RJG12435.1"/>
    <property type="molecule type" value="Genomic_DNA"/>
</dbReference>
<protein>
    <recommendedName>
        <fullName evidence="5">Lipoprotein</fullName>
    </recommendedName>
</protein>
<feature type="compositionally biased region" description="Basic and acidic residues" evidence="1">
    <location>
        <begin position="61"/>
        <end position="71"/>
    </location>
</feature>
<feature type="region of interest" description="Disordered" evidence="1">
    <location>
        <begin position="61"/>
        <end position="83"/>
    </location>
</feature>
<proteinExistence type="predicted"/>
<feature type="chain" id="PRO_5019522278" description="Lipoprotein" evidence="2">
    <location>
        <begin position="21"/>
        <end position="83"/>
    </location>
</feature>